<dbReference type="PANTHER" id="PTHR31465">
    <property type="entry name" value="PROTEIN RTA1-RELATED"/>
    <property type="match status" value="1"/>
</dbReference>
<dbReference type="OrthoDB" id="5384040at2759"/>
<evidence type="ECO:0000313" key="7">
    <source>
        <dbReference type="EMBL" id="EPS33062.1"/>
    </source>
</evidence>
<protein>
    <recommendedName>
        <fullName evidence="9">RTA1 domain protein</fullName>
    </recommendedName>
</protein>
<dbReference type="Pfam" id="PF04479">
    <property type="entry name" value="RTA1"/>
    <property type="match status" value="1"/>
</dbReference>
<dbReference type="InterPro" id="IPR007568">
    <property type="entry name" value="RTA1"/>
</dbReference>
<dbReference type="EMBL" id="KB644414">
    <property type="protein sequence ID" value="EPS33062.1"/>
    <property type="molecule type" value="Genomic_DNA"/>
</dbReference>
<feature type="transmembrane region" description="Helical" evidence="5">
    <location>
        <begin position="294"/>
        <end position="312"/>
    </location>
</feature>
<keyword evidence="6" id="KW-0732">Signal</keyword>
<dbReference type="STRING" id="933388.S8BDI3"/>
<feature type="signal peptide" evidence="6">
    <location>
        <begin position="1"/>
        <end position="20"/>
    </location>
</feature>
<gene>
    <name evidence="7" type="ORF">PDE_08024</name>
</gene>
<accession>S8BDI3</accession>
<feature type="transmembrane region" description="Helical" evidence="5">
    <location>
        <begin position="138"/>
        <end position="159"/>
    </location>
</feature>
<feature type="transmembrane region" description="Helical" evidence="5">
    <location>
        <begin position="332"/>
        <end position="352"/>
    </location>
</feature>
<keyword evidence="3 5" id="KW-1133">Transmembrane helix</keyword>
<dbReference type="GO" id="GO:0016020">
    <property type="term" value="C:membrane"/>
    <property type="evidence" value="ECO:0007669"/>
    <property type="project" value="UniProtKB-SubCell"/>
</dbReference>
<evidence type="ECO:0000256" key="1">
    <source>
        <dbReference type="ARBA" id="ARBA00004141"/>
    </source>
</evidence>
<evidence type="ECO:0000256" key="5">
    <source>
        <dbReference type="SAM" id="Phobius"/>
    </source>
</evidence>
<reference evidence="7 8" key="1">
    <citation type="journal article" date="2013" name="PLoS ONE">
        <title>Genomic and secretomic analyses reveal unique features of the lignocellulolytic enzyme system of Penicillium decumbens.</title>
        <authorList>
            <person name="Liu G."/>
            <person name="Zhang L."/>
            <person name="Wei X."/>
            <person name="Zou G."/>
            <person name="Qin Y."/>
            <person name="Ma L."/>
            <person name="Li J."/>
            <person name="Zheng H."/>
            <person name="Wang S."/>
            <person name="Wang C."/>
            <person name="Xun L."/>
            <person name="Zhao G.-P."/>
            <person name="Zhou Z."/>
            <person name="Qu Y."/>
        </authorList>
    </citation>
    <scope>NUCLEOTIDE SEQUENCE [LARGE SCALE GENOMIC DNA]</scope>
    <source>
        <strain evidence="8">114-2 / CGMCC 5302</strain>
    </source>
</reference>
<feature type="transmembrane region" description="Helical" evidence="5">
    <location>
        <begin position="171"/>
        <end position="191"/>
    </location>
</feature>
<feature type="transmembrane region" description="Helical" evidence="5">
    <location>
        <begin position="107"/>
        <end position="126"/>
    </location>
</feature>
<dbReference type="PANTHER" id="PTHR31465:SF15">
    <property type="entry name" value="LIPID TRANSPORTER ATNI-RELATED"/>
    <property type="match status" value="1"/>
</dbReference>
<dbReference type="PhylomeDB" id="S8BDI3"/>
<sequence length="416" mass="46646">MRLRLLLIVLLFDCVIGVLAVPTSNPAATPTNIPARTRTDVDVVVLQRRGTETTTDYDPHITIHVPEVSIKPFSLTLDLPSNTCTPTITPDVNGYVPPSECNALYQYYPSFGAALALSILFGILMITHFVQATIFKAAYVWVILMSATWECVGFVTRAISTRNQQSSGLATVTQLCILLSPLWVNAFDYMILARMIHFFVPDRRIGIFKPSLLTMIFILLDLASFVIQLIGGSMAGPGADHETMMKGIHIYMGGIGIQQFFIFLFLLIALQFHRQMIHLDRQGRLSGSKAKWRRLLYALYASLLFITVRVIFRLVEFSSGNNSSNPIPQHEWFMYVFDAVPMWFAILVWNVAHPGAIITGPDAKMPPSPFRKIFCCPCCCSCCKRGKNKNTKKLPDSDLLGEEMLPLRERAASPYR</sequence>
<dbReference type="Proteomes" id="UP000019376">
    <property type="component" value="Unassembled WGS sequence"/>
</dbReference>
<keyword evidence="2 5" id="KW-0812">Transmembrane</keyword>
<organism evidence="7 8">
    <name type="scientific">Penicillium oxalicum (strain 114-2 / CGMCC 5302)</name>
    <name type="common">Penicillium decumbens</name>
    <dbReference type="NCBI Taxonomy" id="933388"/>
    <lineage>
        <taxon>Eukaryota</taxon>
        <taxon>Fungi</taxon>
        <taxon>Dikarya</taxon>
        <taxon>Ascomycota</taxon>
        <taxon>Pezizomycotina</taxon>
        <taxon>Eurotiomycetes</taxon>
        <taxon>Eurotiomycetidae</taxon>
        <taxon>Eurotiales</taxon>
        <taxon>Aspergillaceae</taxon>
        <taxon>Penicillium</taxon>
    </lineage>
</organism>
<evidence type="ECO:0000256" key="4">
    <source>
        <dbReference type="ARBA" id="ARBA00023136"/>
    </source>
</evidence>
<evidence type="ECO:0000256" key="2">
    <source>
        <dbReference type="ARBA" id="ARBA00022692"/>
    </source>
</evidence>
<feature type="transmembrane region" description="Helical" evidence="5">
    <location>
        <begin position="250"/>
        <end position="273"/>
    </location>
</feature>
<comment type="subcellular location">
    <subcellularLocation>
        <location evidence="1">Membrane</location>
        <topology evidence="1">Multi-pass membrane protein</topology>
    </subcellularLocation>
</comment>
<name>S8BDI3_PENO1</name>
<proteinExistence type="predicted"/>
<evidence type="ECO:0008006" key="9">
    <source>
        <dbReference type="Google" id="ProtNLM"/>
    </source>
</evidence>
<dbReference type="eggNOG" id="ENOG502SKG2">
    <property type="taxonomic scope" value="Eukaryota"/>
</dbReference>
<feature type="chain" id="PRO_5004561123" description="RTA1 domain protein" evidence="6">
    <location>
        <begin position="21"/>
        <end position="416"/>
    </location>
</feature>
<dbReference type="AlphaFoldDB" id="S8BDI3"/>
<dbReference type="HOGENOM" id="CLU_033465_3_0_1"/>
<evidence type="ECO:0000256" key="3">
    <source>
        <dbReference type="ARBA" id="ARBA00022989"/>
    </source>
</evidence>
<keyword evidence="8" id="KW-1185">Reference proteome</keyword>
<feature type="transmembrane region" description="Helical" evidence="5">
    <location>
        <begin position="212"/>
        <end position="230"/>
    </location>
</feature>
<evidence type="ECO:0000313" key="8">
    <source>
        <dbReference type="Proteomes" id="UP000019376"/>
    </source>
</evidence>
<keyword evidence="4 5" id="KW-0472">Membrane</keyword>
<evidence type="ECO:0000256" key="6">
    <source>
        <dbReference type="SAM" id="SignalP"/>
    </source>
</evidence>